<organism evidence="2 3">
    <name type="scientific">Paspalum notatum var. saurae</name>
    <dbReference type="NCBI Taxonomy" id="547442"/>
    <lineage>
        <taxon>Eukaryota</taxon>
        <taxon>Viridiplantae</taxon>
        <taxon>Streptophyta</taxon>
        <taxon>Embryophyta</taxon>
        <taxon>Tracheophyta</taxon>
        <taxon>Spermatophyta</taxon>
        <taxon>Magnoliopsida</taxon>
        <taxon>Liliopsida</taxon>
        <taxon>Poales</taxon>
        <taxon>Poaceae</taxon>
        <taxon>PACMAD clade</taxon>
        <taxon>Panicoideae</taxon>
        <taxon>Andropogonodae</taxon>
        <taxon>Paspaleae</taxon>
        <taxon>Paspalinae</taxon>
        <taxon>Paspalum</taxon>
    </lineage>
</organism>
<keyword evidence="3" id="KW-1185">Reference proteome</keyword>
<feature type="compositionally biased region" description="Basic and acidic residues" evidence="1">
    <location>
        <begin position="9"/>
        <end position="19"/>
    </location>
</feature>
<dbReference type="Proteomes" id="UP001341281">
    <property type="component" value="Chromosome 09"/>
</dbReference>
<feature type="region of interest" description="Disordered" evidence="1">
    <location>
        <begin position="80"/>
        <end position="125"/>
    </location>
</feature>
<accession>A0AAQ3UR92</accession>
<evidence type="ECO:0000256" key="1">
    <source>
        <dbReference type="SAM" id="MobiDB-lite"/>
    </source>
</evidence>
<protein>
    <submittedName>
        <fullName evidence="2">Uncharacterized protein</fullName>
    </submittedName>
</protein>
<proteinExistence type="predicted"/>
<evidence type="ECO:0000313" key="2">
    <source>
        <dbReference type="EMBL" id="WVZ94652.1"/>
    </source>
</evidence>
<feature type="compositionally biased region" description="Polar residues" evidence="1">
    <location>
        <begin position="113"/>
        <end position="125"/>
    </location>
</feature>
<reference evidence="2 3" key="1">
    <citation type="submission" date="2024-02" db="EMBL/GenBank/DDBJ databases">
        <title>High-quality chromosome-scale genome assembly of Pensacola bahiagrass (Paspalum notatum Flugge var. saurae).</title>
        <authorList>
            <person name="Vega J.M."/>
            <person name="Podio M."/>
            <person name="Orjuela J."/>
            <person name="Siena L.A."/>
            <person name="Pessino S.C."/>
            <person name="Combes M.C."/>
            <person name="Mariac C."/>
            <person name="Albertini E."/>
            <person name="Pupilli F."/>
            <person name="Ortiz J.P.A."/>
            <person name="Leblanc O."/>
        </authorList>
    </citation>
    <scope>NUCLEOTIDE SEQUENCE [LARGE SCALE GENOMIC DNA]</scope>
    <source>
        <strain evidence="2">R1</strain>
        <tissue evidence="2">Leaf</tissue>
    </source>
</reference>
<sequence>MATVICREYRRGERLRQTEDSGVEASNGGHSTSASIVLLSPHGNGAVRAADIRAAPKEGRKEVPEQALLFLSGAQAIATGSSHVGSESTNGGIDTDGHHSSKDQDGANRVAMETNNQHSPNHAST</sequence>
<dbReference type="EMBL" id="CP144753">
    <property type="protein sequence ID" value="WVZ94652.1"/>
    <property type="molecule type" value="Genomic_DNA"/>
</dbReference>
<name>A0AAQ3UR92_PASNO</name>
<dbReference type="AlphaFoldDB" id="A0AAQ3UR92"/>
<feature type="compositionally biased region" description="Polar residues" evidence="1">
    <location>
        <begin position="80"/>
        <end position="92"/>
    </location>
</feature>
<gene>
    <name evidence="2" type="ORF">U9M48_040518</name>
</gene>
<feature type="region of interest" description="Disordered" evidence="1">
    <location>
        <begin position="9"/>
        <end position="37"/>
    </location>
</feature>
<feature type="compositionally biased region" description="Basic and acidic residues" evidence="1">
    <location>
        <begin position="95"/>
        <end position="106"/>
    </location>
</feature>
<evidence type="ECO:0000313" key="3">
    <source>
        <dbReference type="Proteomes" id="UP001341281"/>
    </source>
</evidence>